<dbReference type="PANTHER" id="PTHR42718:SF46">
    <property type="entry name" value="BLR6921 PROTEIN"/>
    <property type="match status" value="1"/>
</dbReference>
<proteinExistence type="predicted"/>
<feature type="transmembrane region" description="Helical" evidence="7">
    <location>
        <begin position="47"/>
        <end position="67"/>
    </location>
</feature>
<evidence type="ECO:0000256" key="3">
    <source>
        <dbReference type="ARBA" id="ARBA00022475"/>
    </source>
</evidence>
<dbReference type="PROSITE" id="PS50850">
    <property type="entry name" value="MFS"/>
    <property type="match status" value="1"/>
</dbReference>
<sequence>MSHANGTAAAARSMVLPLALAQFIASYAATNMNVAITAIADDIGTTVTGIQTTITLFTLTMASLMIVGSKMTGILGRKACFRIGLLVYGAGAVLAAVSQGLGLMIVGYSLLEGIGSALMIPPIYILITVAFDDVTSRAKYFGVVSGAAGLGAAAGPLIGGLITSTISWRASFIAQALVVAWIIFLSRKIVDPQPVERGARPGFDLTGAILSAAGLFFVVFGILLSGTYGWGSAKEDFAIGGTVLIPKGGISPVWPALAVGALILLWFFLHIRSRERAGGEPLMSPGLFRSRTSNLGLVTQNIQWLTMQGSFFVISVFLQQVWGYNAIQTGLMLTPATLGVLAASAAAERFARRHSQQWLIRVGFVFMSTGMVLLLLLARDGGSIIGFVPGLLLMGVGIGTMLTSSVNVVQSAFPEEEQEDISGLSRSVSNLGSSLGVALAGSVIAAVEYPGGRPFATALIILVVITLIGLVAALFLPGQQRQETAREAPSEPPAR</sequence>
<evidence type="ECO:0000313" key="9">
    <source>
        <dbReference type="EMBL" id="GIH98368.1"/>
    </source>
</evidence>
<dbReference type="AlphaFoldDB" id="A0A8J3SZI5"/>
<organism evidence="9 10">
    <name type="scientific">Planobispora takensis</name>
    <dbReference type="NCBI Taxonomy" id="1367882"/>
    <lineage>
        <taxon>Bacteria</taxon>
        <taxon>Bacillati</taxon>
        <taxon>Actinomycetota</taxon>
        <taxon>Actinomycetes</taxon>
        <taxon>Streptosporangiales</taxon>
        <taxon>Streptosporangiaceae</taxon>
        <taxon>Planobispora</taxon>
    </lineage>
</organism>
<name>A0A8J3SZI5_9ACTN</name>
<feature type="domain" description="Major facilitator superfamily (MFS) profile" evidence="8">
    <location>
        <begin position="14"/>
        <end position="481"/>
    </location>
</feature>
<dbReference type="RefSeq" id="WP_203872872.1">
    <property type="nucleotide sequence ID" value="NZ_BOOK01000002.1"/>
</dbReference>
<evidence type="ECO:0000313" key="10">
    <source>
        <dbReference type="Proteomes" id="UP000634476"/>
    </source>
</evidence>
<feature type="transmembrane region" description="Helical" evidence="7">
    <location>
        <begin position="324"/>
        <end position="346"/>
    </location>
</feature>
<feature type="transmembrane region" description="Helical" evidence="7">
    <location>
        <begin position="207"/>
        <end position="230"/>
    </location>
</feature>
<gene>
    <name evidence="9" type="ORF">Pta02_03770</name>
</gene>
<keyword evidence="4 7" id="KW-0812">Transmembrane</keyword>
<evidence type="ECO:0000259" key="8">
    <source>
        <dbReference type="PROSITE" id="PS50850"/>
    </source>
</evidence>
<evidence type="ECO:0000256" key="5">
    <source>
        <dbReference type="ARBA" id="ARBA00022989"/>
    </source>
</evidence>
<keyword evidence="6 7" id="KW-0472">Membrane</keyword>
<dbReference type="InterPro" id="IPR036259">
    <property type="entry name" value="MFS_trans_sf"/>
</dbReference>
<dbReference type="Pfam" id="PF07690">
    <property type="entry name" value="MFS_1"/>
    <property type="match status" value="1"/>
</dbReference>
<feature type="transmembrane region" description="Helical" evidence="7">
    <location>
        <begin position="455"/>
        <end position="476"/>
    </location>
</feature>
<dbReference type="EMBL" id="BOOK01000002">
    <property type="protein sequence ID" value="GIH98368.1"/>
    <property type="molecule type" value="Genomic_DNA"/>
</dbReference>
<keyword evidence="5 7" id="KW-1133">Transmembrane helix</keyword>
<evidence type="ECO:0000256" key="4">
    <source>
        <dbReference type="ARBA" id="ARBA00022692"/>
    </source>
</evidence>
<dbReference type="SUPFAM" id="SSF103473">
    <property type="entry name" value="MFS general substrate transporter"/>
    <property type="match status" value="1"/>
</dbReference>
<dbReference type="PANTHER" id="PTHR42718">
    <property type="entry name" value="MAJOR FACILITATOR SUPERFAMILY MULTIDRUG TRANSPORTER MFSC"/>
    <property type="match status" value="1"/>
</dbReference>
<feature type="transmembrane region" description="Helical" evidence="7">
    <location>
        <begin position="250"/>
        <end position="271"/>
    </location>
</feature>
<feature type="transmembrane region" description="Helical" evidence="7">
    <location>
        <begin position="79"/>
        <end position="97"/>
    </location>
</feature>
<comment type="subcellular location">
    <subcellularLocation>
        <location evidence="1">Cell membrane</location>
        <topology evidence="1">Multi-pass membrane protein</topology>
    </subcellularLocation>
</comment>
<feature type="transmembrane region" description="Helical" evidence="7">
    <location>
        <begin position="140"/>
        <end position="162"/>
    </location>
</feature>
<evidence type="ECO:0000256" key="7">
    <source>
        <dbReference type="SAM" id="Phobius"/>
    </source>
</evidence>
<dbReference type="Proteomes" id="UP000634476">
    <property type="component" value="Unassembled WGS sequence"/>
</dbReference>
<feature type="transmembrane region" description="Helical" evidence="7">
    <location>
        <begin position="358"/>
        <end position="378"/>
    </location>
</feature>
<protein>
    <submittedName>
        <fullName evidence="9">MFS transporter</fullName>
    </submittedName>
</protein>
<evidence type="ECO:0000256" key="1">
    <source>
        <dbReference type="ARBA" id="ARBA00004651"/>
    </source>
</evidence>
<evidence type="ECO:0000256" key="2">
    <source>
        <dbReference type="ARBA" id="ARBA00022448"/>
    </source>
</evidence>
<dbReference type="GO" id="GO:0005886">
    <property type="term" value="C:plasma membrane"/>
    <property type="evidence" value="ECO:0007669"/>
    <property type="project" value="UniProtKB-SubCell"/>
</dbReference>
<dbReference type="InterPro" id="IPR020846">
    <property type="entry name" value="MFS_dom"/>
</dbReference>
<dbReference type="PRINTS" id="PR01036">
    <property type="entry name" value="TCRTETB"/>
</dbReference>
<dbReference type="Gene3D" id="1.20.1250.20">
    <property type="entry name" value="MFS general substrate transporter like domains"/>
    <property type="match status" value="1"/>
</dbReference>
<keyword evidence="3" id="KW-1003">Cell membrane</keyword>
<dbReference type="InterPro" id="IPR011701">
    <property type="entry name" value="MFS"/>
</dbReference>
<feature type="transmembrane region" description="Helical" evidence="7">
    <location>
        <begin position="103"/>
        <end position="128"/>
    </location>
</feature>
<feature type="transmembrane region" description="Helical" evidence="7">
    <location>
        <begin position="384"/>
        <end position="409"/>
    </location>
</feature>
<evidence type="ECO:0000256" key="6">
    <source>
        <dbReference type="ARBA" id="ARBA00023136"/>
    </source>
</evidence>
<comment type="caution">
    <text evidence="9">The sequence shown here is derived from an EMBL/GenBank/DDBJ whole genome shotgun (WGS) entry which is preliminary data.</text>
</comment>
<reference evidence="9" key="1">
    <citation type="submission" date="2021-01" db="EMBL/GenBank/DDBJ databases">
        <title>Whole genome shotgun sequence of Planobispora takensis NBRC 109077.</title>
        <authorList>
            <person name="Komaki H."/>
            <person name="Tamura T."/>
        </authorList>
    </citation>
    <scope>NUCLEOTIDE SEQUENCE</scope>
    <source>
        <strain evidence="9">NBRC 109077</strain>
    </source>
</reference>
<accession>A0A8J3SZI5</accession>
<dbReference type="Gene3D" id="1.20.1720.10">
    <property type="entry name" value="Multidrug resistance protein D"/>
    <property type="match status" value="1"/>
</dbReference>
<keyword evidence="10" id="KW-1185">Reference proteome</keyword>
<dbReference type="GO" id="GO:0022857">
    <property type="term" value="F:transmembrane transporter activity"/>
    <property type="evidence" value="ECO:0007669"/>
    <property type="project" value="InterPro"/>
</dbReference>
<keyword evidence="2" id="KW-0813">Transport</keyword>
<feature type="transmembrane region" description="Helical" evidence="7">
    <location>
        <begin position="168"/>
        <end position="186"/>
    </location>
</feature>